<dbReference type="AlphaFoldDB" id="X1FSG4"/>
<feature type="non-terminal residue" evidence="2">
    <location>
        <position position="1"/>
    </location>
</feature>
<dbReference type="EMBL" id="BARU01024337">
    <property type="protein sequence ID" value="GAH48601.1"/>
    <property type="molecule type" value="Genomic_DNA"/>
</dbReference>
<comment type="caution">
    <text evidence="2">The sequence shown here is derived from an EMBL/GenBank/DDBJ whole genome shotgun (WGS) entry which is preliminary data.</text>
</comment>
<protein>
    <recommendedName>
        <fullName evidence="1">DUF2779 domain-containing protein</fullName>
    </recommendedName>
</protein>
<accession>X1FSG4</accession>
<evidence type="ECO:0000313" key="2">
    <source>
        <dbReference type="EMBL" id="GAH48601.1"/>
    </source>
</evidence>
<dbReference type="InterPro" id="IPR021301">
    <property type="entry name" value="DUF2779"/>
</dbReference>
<organism evidence="2">
    <name type="scientific">marine sediment metagenome</name>
    <dbReference type="NCBI Taxonomy" id="412755"/>
    <lineage>
        <taxon>unclassified sequences</taxon>
        <taxon>metagenomes</taxon>
        <taxon>ecological metagenomes</taxon>
    </lineage>
</organism>
<name>X1FSG4_9ZZZZ</name>
<feature type="domain" description="DUF2779" evidence="1">
    <location>
        <begin position="154"/>
        <end position="275"/>
    </location>
</feature>
<sequence>AGIAINHCFVMHLNRACTYPNLQNLFVLDDVTDKVTKILPSVPDQVTELNRIIAEKETPDIPIGKHCDSPYTCQFKEYCWQNVTEPSIFSIPRISAKKIDMLILQDITSIRDIPENFKLSENQRRHIEVFRNNKPQILWPAIQDQLETLQYPLHFLDFEMQMDVIPRLAGLRPFSQYPFQFSLHILHEDGTVDHFDYLHRDTTDPRAPLAKALLDCLDATGTIIAYNAGSEKRAIAHLAKAIFSYRQNLYLLRKRFFDLLPIFRDYYFHPDFRGSR</sequence>
<evidence type="ECO:0000259" key="1">
    <source>
        <dbReference type="Pfam" id="PF11074"/>
    </source>
</evidence>
<proteinExistence type="predicted"/>
<reference evidence="2" key="1">
    <citation type="journal article" date="2014" name="Front. Microbiol.">
        <title>High frequency of phylogenetically diverse reductive dehalogenase-homologous genes in deep subseafloor sedimentary metagenomes.</title>
        <authorList>
            <person name="Kawai M."/>
            <person name="Futagami T."/>
            <person name="Toyoda A."/>
            <person name="Takaki Y."/>
            <person name="Nishi S."/>
            <person name="Hori S."/>
            <person name="Arai W."/>
            <person name="Tsubouchi T."/>
            <person name="Morono Y."/>
            <person name="Uchiyama I."/>
            <person name="Ito T."/>
            <person name="Fujiyama A."/>
            <person name="Inagaki F."/>
            <person name="Takami H."/>
        </authorList>
    </citation>
    <scope>NUCLEOTIDE SEQUENCE</scope>
    <source>
        <strain evidence="2">Expedition CK06-06</strain>
    </source>
</reference>
<feature type="non-terminal residue" evidence="2">
    <location>
        <position position="276"/>
    </location>
</feature>
<dbReference type="Pfam" id="PF11074">
    <property type="entry name" value="DUF2779"/>
    <property type="match status" value="1"/>
</dbReference>
<gene>
    <name evidence="2" type="ORF">S03H2_39378</name>
</gene>